<keyword evidence="6" id="KW-0067">ATP-binding</keyword>
<reference evidence="13" key="1">
    <citation type="submission" date="2016-10" db="EMBL/GenBank/DDBJ databases">
        <authorList>
            <person name="Varghese N."/>
            <person name="Submissions S."/>
        </authorList>
    </citation>
    <scope>NUCLEOTIDE SEQUENCE [LARGE SCALE GENOMIC DNA]</scope>
    <source>
        <strain evidence="13">CGMCC 1.10971</strain>
    </source>
</reference>
<keyword evidence="5 9" id="KW-0227">DNA damage</keyword>
<evidence type="ECO:0000256" key="2">
    <source>
        <dbReference type="ARBA" id="ARBA00009441"/>
    </source>
</evidence>
<evidence type="ECO:0000256" key="7">
    <source>
        <dbReference type="ARBA" id="ARBA00023204"/>
    </source>
</evidence>
<organism evidence="12 13">
    <name type="scientific">Neptunomonas qingdaonensis</name>
    <dbReference type="NCBI Taxonomy" id="1045558"/>
    <lineage>
        <taxon>Bacteria</taxon>
        <taxon>Pseudomonadati</taxon>
        <taxon>Pseudomonadota</taxon>
        <taxon>Gammaproteobacteria</taxon>
        <taxon>Oceanospirillales</taxon>
        <taxon>Oceanospirillaceae</taxon>
        <taxon>Neptunomonas</taxon>
    </lineage>
</organism>
<dbReference type="GO" id="GO:0006310">
    <property type="term" value="P:DNA recombination"/>
    <property type="evidence" value="ECO:0007669"/>
    <property type="project" value="InterPro"/>
</dbReference>
<dbReference type="FunFam" id="3.40.50.300:FF:000356">
    <property type="entry name" value="DNA repair protein RecN"/>
    <property type="match status" value="1"/>
</dbReference>
<dbReference type="OrthoDB" id="9806954at2"/>
<protein>
    <recommendedName>
        <fullName evidence="3 9">DNA repair protein RecN</fullName>
    </recommendedName>
    <alternativeName>
        <fullName evidence="8 9">Recombination protein N</fullName>
    </alternativeName>
</protein>
<evidence type="ECO:0000256" key="1">
    <source>
        <dbReference type="ARBA" id="ARBA00003618"/>
    </source>
</evidence>
<dbReference type="PANTHER" id="PTHR11059:SF0">
    <property type="entry name" value="DNA REPAIR PROTEIN RECN"/>
    <property type="match status" value="1"/>
</dbReference>
<dbReference type="NCBIfam" id="TIGR00634">
    <property type="entry name" value="recN"/>
    <property type="match status" value="1"/>
</dbReference>
<dbReference type="GO" id="GO:0043590">
    <property type="term" value="C:bacterial nucleoid"/>
    <property type="evidence" value="ECO:0007669"/>
    <property type="project" value="TreeGrafter"/>
</dbReference>
<feature type="coiled-coil region" evidence="10">
    <location>
        <begin position="263"/>
        <end position="290"/>
    </location>
</feature>
<dbReference type="GO" id="GO:0006281">
    <property type="term" value="P:DNA repair"/>
    <property type="evidence" value="ECO:0007669"/>
    <property type="project" value="UniProtKB-KW"/>
</dbReference>
<evidence type="ECO:0000256" key="5">
    <source>
        <dbReference type="ARBA" id="ARBA00022763"/>
    </source>
</evidence>
<dbReference type="InterPro" id="IPR004604">
    <property type="entry name" value="DNA_recomb/repair_RecN"/>
</dbReference>
<dbReference type="Gene3D" id="3.40.50.300">
    <property type="entry name" value="P-loop containing nucleotide triphosphate hydrolases"/>
    <property type="match status" value="2"/>
</dbReference>
<dbReference type="Proteomes" id="UP000198623">
    <property type="component" value="Unassembled WGS sequence"/>
</dbReference>
<evidence type="ECO:0000259" key="11">
    <source>
        <dbReference type="Pfam" id="PF02463"/>
    </source>
</evidence>
<sequence>MLTQLTIRNYAIVESLDLELSKGMTVVSGETGAGKSIMLDALGLALGYRADSGSVRQGAERAEIIASFNIDTLQEAQDWLKEQDLDQDNECIIRRVITREGRSRSYINGQPCPLNALKELGEYLIAIHGQHEHQRLLKKEHHRELLDQFASNTQQAQTVKNLYHVWQKKQKHLEELLNQDDEQQAKIQLLSYQLDELNQLSMTEGELEHLEEEQKTLSQAGSILQNGHQALELTTEGEQENCVQLLHHAIQILAELKDQTPAIAQAAELLNSAQIQIDEASQELRHYLDRVEINPERLIETEERLSCIYEIARKHRVQPESLPDFHHQLKVELESLQHSDEILAQLNKEMEQLYSQYENAANQLSISRNKAATQINSQINEQLHLLGMTSACFTASLSKTDKPQASGLEDIEFLISTNKGQPARPLAKIASGGELSRISLAIQVITAQSSTTPTLIFDEVDVGIGGAIAEVVGRMLKQLGERAQIMCVTHQPQVASQGHQHLFVSKRADKENTHTQINSLAKKDRIQEIARMLGGIDVTKRSIDHAKEMLGY</sequence>
<dbReference type="Pfam" id="PF02463">
    <property type="entry name" value="SMC_N"/>
    <property type="match status" value="1"/>
</dbReference>
<dbReference type="STRING" id="1045558.SAMN05216175_101541"/>
<dbReference type="FunFam" id="3.40.50.300:FF:000319">
    <property type="entry name" value="DNA repair protein RecN"/>
    <property type="match status" value="1"/>
</dbReference>
<keyword evidence="7 9" id="KW-0234">DNA repair</keyword>
<keyword evidence="10" id="KW-0175">Coiled coil</keyword>
<feature type="coiled-coil region" evidence="10">
    <location>
        <begin position="336"/>
        <end position="370"/>
    </location>
</feature>
<dbReference type="GO" id="GO:0005524">
    <property type="term" value="F:ATP binding"/>
    <property type="evidence" value="ECO:0007669"/>
    <property type="project" value="UniProtKB-KW"/>
</dbReference>
<gene>
    <name evidence="12" type="ORF">SAMN05216175_101541</name>
</gene>
<evidence type="ECO:0000256" key="6">
    <source>
        <dbReference type="ARBA" id="ARBA00022840"/>
    </source>
</evidence>
<dbReference type="PIRSF" id="PIRSF003128">
    <property type="entry name" value="RecN"/>
    <property type="match status" value="1"/>
</dbReference>
<dbReference type="AlphaFoldDB" id="A0A1I2MDA4"/>
<keyword evidence="4" id="KW-0547">Nucleotide-binding</keyword>
<evidence type="ECO:0000313" key="12">
    <source>
        <dbReference type="EMBL" id="SFF88908.1"/>
    </source>
</evidence>
<evidence type="ECO:0000256" key="8">
    <source>
        <dbReference type="ARBA" id="ARBA00033408"/>
    </source>
</evidence>
<evidence type="ECO:0000256" key="9">
    <source>
        <dbReference type="PIRNR" id="PIRNR003128"/>
    </source>
</evidence>
<dbReference type="NCBIfam" id="NF008121">
    <property type="entry name" value="PRK10869.1"/>
    <property type="match status" value="1"/>
</dbReference>
<dbReference type="PANTHER" id="PTHR11059">
    <property type="entry name" value="DNA REPAIR PROTEIN RECN"/>
    <property type="match status" value="1"/>
</dbReference>
<accession>A0A1I2MDA4</accession>
<evidence type="ECO:0000256" key="10">
    <source>
        <dbReference type="SAM" id="Coils"/>
    </source>
</evidence>
<dbReference type="EMBL" id="FOOU01000001">
    <property type="protein sequence ID" value="SFF88908.1"/>
    <property type="molecule type" value="Genomic_DNA"/>
</dbReference>
<dbReference type="RefSeq" id="WP_090723992.1">
    <property type="nucleotide sequence ID" value="NZ_FOOU01000001.1"/>
</dbReference>
<proteinExistence type="inferred from homology"/>
<feature type="domain" description="RecF/RecN/SMC N-terminal" evidence="11">
    <location>
        <begin position="2"/>
        <end position="510"/>
    </location>
</feature>
<evidence type="ECO:0000313" key="13">
    <source>
        <dbReference type="Proteomes" id="UP000198623"/>
    </source>
</evidence>
<evidence type="ECO:0000256" key="3">
    <source>
        <dbReference type="ARBA" id="ARBA00021315"/>
    </source>
</evidence>
<comment type="function">
    <text evidence="1 9">May be involved in recombinational repair of damaged DNA.</text>
</comment>
<name>A0A1I2MDA4_9GAMM</name>
<comment type="similarity">
    <text evidence="2 9">Belongs to the RecN family.</text>
</comment>
<evidence type="ECO:0000256" key="4">
    <source>
        <dbReference type="ARBA" id="ARBA00022741"/>
    </source>
</evidence>
<dbReference type="SUPFAM" id="SSF52540">
    <property type="entry name" value="P-loop containing nucleoside triphosphate hydrolases"/>
    <property type="match status" value="2"/>
</dbReference>
<dbReference type="InterPro" id="IPR003395">
    <property type="entry name" value="RecF/RecN/SMC_N"/>
</dbReference>
<dbReference type="InterPro" id="IPR027417">
    <property type="entry name" value="P-loop_NTPase"/>
</dbReference>
<dbReference type="GO" id="GO:0009432">
    <property type="term" value="P:SOS response"/>
    <property type="evidence" value="ECO:0007669"/>
    <property type="project" value="TreeGrafter"/>
</dbReference>
<keyword evidence="13" id="KW-1185">Reference proteome</keyword>
<dbReference type="CDD" id="cd03241">
    <property type="entry name" value="ABC_RecN"/>
    <property type="match status" value="2"/>
</dbReference>